<evidence type="ECO:0000313" key="2">
    <source>
        <dbReference type="Proteomes" id="UP000828390"/>
    </source>
</evidence>
<gene>
    <name evidence="1" type="ORF">DPMN_137054</name>
</gene>
<organism evidence="1 2">
    <name type="scientific">Dreissena polymorpha</name>
    <name type="common">Zebra mussel</name>
    <name type="synonym">Mytilus polymorpha</name>
    <dbReference type="NCBI Taxonomy" id="45954"/>
    <lineage>
        <taxon>Eukaryota</taxon>
        <taxon>Metazoa</taxon>
        <taxon>Spiralia</taxon>
        <taxon>Lophotrochozoa</taxon>
        <taxon>Mollusca</taxon>
        <taxon>Bivalvia</taxon>
        <taxon>Autobranchia</taxon>
        <taxon>Heteroconchia</taxon>
        <taxon>Euheterodonta</taxon>
        <taxon>Imparidentia</taxon>
        <taxon>Neoheterodontei</taxon>
        <taxon>Myida</taxon>
        <taxon>Dreissenoidea</taxon>
        <taxon>Dreissenidae</taxon>
        <taxon>Dreissena</taxon>
    </lineage>
</organism>
<dbReference type="EMBL" id="JAIWYP010000006">
    <property type="protein sequence ID" value="KAH3808697.1"/>
    <property type="molecule type" value="Genomic_DNA"/>
</dbReference>
<keyword evidence="2" id="KW-1185">Reference proteome</keyword>
<accession>A0A9D4G726</accession>
<proteinExistence type="predicted"/>
<evidence type="ECO:0000313" key="1">
    <source>
        <dbReference type="EMBL" id="KAH3808697.1"/>
    </source>
</evidence>
<dbReference type="Proteomes" id="UP000828390">
    <property type="component" value="Unassembled WGS sequence"/>
</dbReference>
<protein>
    <submittedName>
        <fullName evidence="1">Uncharacterized protein</fullName>
    </submittedName>
</protein>
<dbReference type="AlphaFoldDB" id="A0A9D4G726"/>
<sequence length="63" mass="7115">MKVGEILQDVIKLVPFLPGMEDSKVCSSISNWFPSYLAWRTPRYVVVYKTGSLPTWHGGLQGM</sequence>
<reference evidence="1" key="1">
    <citation type="journal article" date="2019" name="bioRxiv">
        <title>The Genome of the Zebra Mussel, Dreissena polymorpha: A Resource for Invasive Species Research.</title>
        <authorList>
            <person name="McCartney M.A."/>
            <person name="Auch B."/>
            <person name="Kono T."/>
            <person name="Mallez S."/>
            <person name="Zhang Y."/>
            <person name="Obille A."/>
            <person name="Becker A."/>
            <person name="Abrahante J.E."/>
            <person name="Garbe J."/>
            <person name="Badalamenti J.P."/>
            <person name="Herman A."/>
            <person name="Mangelson H."/>
            <person name="Liachko I."/>
            <person name="Sullivan S."/>
            <person name="Sone E.D."/>
            <person name="Koren S."/>
            <person name="Silverstein K.A.T."/>
            <person name="Beckman K.B."/>
            <person name="Gohl D.M."/>
        </authorList>
    </citation>
    <scope>NUCLEOTIDE SEQUENCE</scope>
    <source>
        <strain evidence="1">Duluth1</strain>
        <tissue evidence="1">Whole animal</tissue>
    </source>
</reference>
<reference evidence="1" key="2">
    <citation type="submission" date="2020-11" db="EMBL/GenBank/DDBJ databases">
        <authorList>
            <person name="McCartney M.A."/>
            <person name="Auch B."/>
            <person name="Kono T."/>
            <person name="Mallez S."/>
            <person name="Becker A."/>
            <person name="Gohl D.M."/>
            <person name="Silverstein K.A.T."/>
            <person name="Koren S."/>
            <person name="Bechman K.B."/>
            <person name="Herman A."/>
            <person name="Abrahante J.E."/>
            <person name="Garbe J."/>
        </authorList>
    </citation>
    <scope>NUCLEOTIDE SEQUENCE</scope>
    <source>
        <strain evidence="1">Duluth1</strain>
        <tissue evidence="1">Whole animal</tissue>
    </source>
</reference>
<name>A0A9D4G726_DREPO</name>
<comment type="caution">
    <text evidence="1">The sequence shown here is derived from an EMBL/GenBank/DDBJ whole genome shotgun (WGS) entry which is preliminary data.</text>
</comment>